<dbReference type="SUPFAM" id="SSF75011">
    <property type="entry name" value="3-carboxy-cis,cis-mucoante lactonizing enzyme"/>
    <property type="match status" value="1"/>
</dbReference>
<comment type="caution">
    <text evidence="1">The sequence shown here is derived from an EMBL/GenBank/DDBJ whole genome shotgun (WGS) entry which is preliminary data.</text>
</comment>
<evidence type="ECO:0000313" key="1">
    <source>
        <dbReference type="EMBL" id="MFD2581205.1"/>
    </source>
</evidence>
<dbReference type="Proteomes" id="UP001597461">
    <property type="component" value="Unassembled WGS sequence"/>
</dbReference>
<organism evidence="1 2">
    <name type="scientific">Pedobacter vanadiisoli</name>
    <dbReference type="NCBI Taxonomy" id="1761975"/>
    <lineage>
        <taxon>Bacteria</taxon>
        <taxon>Pseudomonadati</taxon>
        <taxon>Bacteroidota</taxon>
        <taxon>Sphingobacteriia</taxon>
        <taxon>Sphingobacteriales</taxon>
        <taxon>Sphingobacteriaceae</taxon>
        <taxon>Pedobacter</taxon>
    </lineage>
</organism>
<sequence>MKTLNAKIIFFLCCSILFLACKKENKQQEANVLAPANKQLNANATAEAALASCCWIGTTNQANATMEAYDPVLTSWATPKWSFKPTTALGFNATTEIPLWGYVNDLKVRNNNQWGSGQVITAQADRLSIIAKYPGGQRIWATGFPADAGVHGMEILPDGNCVVAAAGTSANTGGNYIRIYSSSQAAPNQYVNTIYPLKAAHQVLWDPVNNCLWAIGDSLKKYAYNTAASGGTVSNPKLSKIASYSLLSPWGHDIAPYDGDTDRLLVTTNGGVYIFRKSIGAFIVGAGAITGAAQRTFVNSVSTLPGQNTMVQTYKDPGCPINNWCSTHVDFYNLTTGAFLYSRTVSSAGFYRGKSFDPNYL</sequence>
<dbReference type="EMBL" id="JBHULL010000003">
    <property type="protein sequence ID" value="MFD2581205.1"/>
    <property type="molecule type" value="Genomic_DNA"/>
</dbReference>
<dbReference type="RefSeq" id="WP_379074120.1">
    <property type="nucleotide sequence ID" value="NZ_JBHULL010000003.1"/>
</dbReference>
<dbReference type="Pfam" id="PF20138">
    <property type="entry name" value="DUF6528"/>
    <property type="match status" value="1"/>
</dbReference>
<accession>A0ABW5MFI3</accession>
<protein>
    <submittedName>
        <fullName evidence="1">DUF6528 family protein</fullName>
    </submittedName>
</protein>
<proteinExistence type="predicted"/>
<dbReference type="PROSITE" id="PS51257">
    <property type="entry name" value="PROKAR_LIPOPROTEIN"/>
    <property type="match status" value="1"/>
</dbReference>
<evidence type="ECO:0000313" key="2">
    <source>
        <dbReference type="Proteomes" id="UP001597461"/>
    </source>
</evidence>
<name>A0ABW5MFI3_9SPHI</name>
<reference evidence="2" key="1">
    <citation type="journal article" date="2019" name="Int. J. Syst. Evol. Microbiol.">
        <title>The Global Catalogue of Microorganisms (GCM) 10K type strain sequencing project: providing services to taxonomists for standard genome sequencing and annotation.</title>
        <authorList>
            <consortium name="The Broad Institute Genomics Platform"/>
            <consortium name="The Broad Institute Genome Sequencing Center for Infectious Disease"/>
            <person name="Wu L."/>
            <person name="Ma J."/>
        </authorList>
    </citation>
    <scope>NUCLEOTIDE SEQUENCE [LARGE SCALE GENOMIC DNA]</scope>
    <source>
        <strain evidence="2">KCTC 42866</strain>
    </source>
</reference>
<gene>
    <name evidence="1" type="ORF">ACFSR6_01795</name>
</gene>
<dbReference type="InterPro" id="IPR045383">
    <property type="entry name" value="DUF6528"/>
</dbReference>
<keyword evidence="2" id="KW-1185">Reference proteome</keyword>